<evidence type="ECO:0000256" key="6">
    <source>
        <dbReference type="PROSITE-ProRule" id="PRU00239"/>
    </source>
</evidence>
<dbReference type="Proteomes" id="UP000521943">
    <property type="component" value="Unassembled WGS sequence"/>
</dbReference>
<protein>
    <recommendedName>
        <fullName evidence="8">Calpain catalytic domain-containing protein</fullName>
    </recommendedName>
</protein>
<dbReference type="PRINTS" id="PR00704">
    <property type="entry name" value="CALPAIN"/>
</dbReference>
<organism evidence="9 10">
    <name type="scientific">Ephemerocybe angulata</name>
    <dbReference type="NCBI Taxonomy" id="980116"/>
    <lineage>
        <taxon>Eukaryota</taxon>
        <taxon>Fungi</taxon>
        <taxon>Dikarya</taxon>
        <taxon>Basidiomycota</taxon>
        <taxon>Agaricomycotina</taxon>
        <taxon>Agaricomycetes</taxon>
        <taxon>Agaricomycetidae</taxon>
        <taxon>Agaricales</taxon>
        <taxon>Agaricineae</taxon>
        <taxon>Psathyrellaceae</taxon>
        <taxon>Ephemerocybe</taxon>
    </lineage>
</organism>
<evidence type="ECO:0000256" key="3">
    <source>
        <dbReference type="ARBA" id="ARBA00022801"/>
    </source>
</evidence>
<proteinExistence type="inferred from homology"/>
<dbReference type="InterPro" id="IPR001300">
    <property type="entry name" value="Peptidase_C2_calpain_cat"/>
</dbReference>
<keyword evidence="4 6" id="KW-0788">Thiol protease</keyword>
<dbReference type="InterPro" id="IPR022684">
    <property type="entry name" value="Calpain_cysteine_protease"/>
</dbReference>
<evidence type="ECO:0000259" key="8">
    <source>
        <dbReference type="PROSITE" id="PS50203"/>
    </source>
</evidence>
<evidence type="ECO:0000256" key="4">
    <source>
        <dbReference type="ARBA" id="ARBA00022807"/>
    </source>
</evidence>
<accession>A0A8H6HD80</accession>
<dbReference type="Gene3D" id="3.90.70.10">
    <property type="entry name" value="Cysteine proteinases"/>
    <property type="match status" value="1"/>
</dbReference>
<dbReference type="InterPro" id="IPR000169">
    <property type="entry name" value="Pept_cys_AS"/>
</dbReference>
<reference evidence="9 10" key="1">
    <citation type="submission" date="2020-07" db="EMBL/GenBank/DDBJ databases">
        <title>Comparative genomics of pyrophilous fungi reveals a link between fire events and developmental genes.</title>
        <authorList>
            <consortium name="DOE Joint Genome Institute"/>
            <person name="Steindorff A.S."/>
            <person name="Carver A."/>
            <person name="Calhoun S."/>
            <person name="Stillman K."/>
            <person name="Liu H."/>
            <person name="Lipzen A."/>
            <person name="Pangilinan J."/>
            <person name="Labutti K."/>
            <person name="Bruns T.D."/>
            <person name="Grigoriev I.V."/>
        </authorList>
    </citation>
    <scope>NUCLEOTIDE SEQUENCE [LARGE SCALE GENOMIC DNA]</scope>
    <source>
        <strain evidence="9 10">CBS 144469</strain>
    </source>
</reference>
<dbReference type="PANTHER" id="PTHR10183">
    <property type="entry name" value="CALPAIN"/>
    <property type="match status" value="1"/>
</dbReference>
<evidence type="ECO:0000256" key="1">
    <source>
        <dbReference type="ARBA" id="ARBA00007623"/>
    </source>
</evidence>
<feature type="region of interest" description="Disordered" evidence="7">
    <location>
        <begin position="1"/>
        <end position="20"/>
    </location>
</feature>
<keyword evidence="2 6" id="KW-0645">Protease</keyword>
<feature type="compositionally biased region" description="Basic residues" evidence="7">
    <location>
        <begin position="1"/>
        <end position="18"/>
    </location>
</feature>
<dbReference type="EMBL" id="JACGCI010000140">
    <property type="protein sequence ID" value="KAF6743626.1"/>
    <property type="molecule type" value="Genomic_DNA"/>
</dbReference>
<comment type="caution">
    <text evidence="9">The sequence shown here is derived from an EMBL/GenBank/DDBJ whole genome shotgun (WGS) entry which is preliminary data.</text>
</comment>
<dbReference type="AlphaFoldDB" id="A0A8H6HD80"/>
<dbReference type="GO" id="GO:0004198">
    <property type="term" value="F:calcium-dependent cysteine-type endopeptidase activity"/>
    <property type="evidence" value="ECO:0007669"/>
    <property type="project" value="InterPro"/>
</dbReference>
<dbReference type="InterPro" id="IPR038765">
    <property type="entry name" value="Papain-like_cys_pep_sf"/>
</dbReference>
<dbReference type="OrthoDB" id="2900447at2759"/>
<dbReference type="CDD" id="cd00044">
    <property type="entry name" value="CysPc"/>
    <property type="match status" value="1"/>
</dbReference>
<dbReference type="PROSITE" id="PS00139">
    <property type="entry name" value="THIOL_PROTEASE_CYS"/>
    <property type="match status" value="1"/>
</dbReference>
<evidence type="ECO:0000256" key="7">
    <source>
        <dbReference type="SAM" id="MobiDB-lite"/>
    </source>
</evidence>
<evidence type="ECO:0000256" key="5">
    <source>
        <dbReference type="PIRSR" id="PIRSR622684-1"/>
    </source>
</evidence>
<sequence>MPKLKRNRSGRFRPRPRTKVLQAAPSKPVGLFVTKELKLAIEECTEKVQRIAKECRARNKKFRDLEFDIEFDEKLCLHGFPGSEVSQGPGKDVQRVTEIFDDPHFFPLGGAANSNAIKQGELGDCWFLSALATVSCVPNLIEKICVARDERVGIYGFIFHGDRGWTSVIVDDMLFTNVPKFEELDDTTQALYHGDKDQYHRVSRKHGSSLLYAKAGSQQETWVPLIEKAYAKFYGNFSHIEGGWTREAVEDLTGGVAKAFITKDILDGDRFWREELLKANQDRLFACSFDPLPSLPDDAGEKNRTVNGLHGGHAYSVLRAVECLGKRFVVLRNPWGHGEWTGAWSDGSREWTAGWLKILPELQHTFGNDGQFVMDYDEFLHCFTMVERTYLFDDTWILSSQWVHVRLTKQPTAWSYGGLTFDVTIPSRSKTILVLSQLNERAFRSIPKSSLVLLDLAVVKKGDKVPLEVASQARPLVCRSITVELDLDEGDYFVYVRFDQSHFVPIHEPYPLDTFGPYSPGAPPIRPHASSRVLSRVLSRKVEAYSLAENWDFGAKAAFTAKSLEAVIQQDLDEIEMKSALATKIELPEEFGSHLSPPRGRRSRSSSPPEEKEGTDGEELLLLRLPEADALNSGIKATTLDTTPPQRVEDATTPEIIPENTTEQTVAPTSRRIGPLKIHQLETLLNLLKIGFLNLLALFGLTLILPTPDPTPQKPPPDEPTIPPNGIPEQTTPYEDPAMLYIAIDSDTESDISVSSQASPKLIIEPPSPIGASFPTPPTHLSPLPLARPAEPRGGGNTTFSSRQEWKDLLKDETGSIVLGLRVYTQTKDPAEISSRIPTDSAFK</sequence>
<evidence type="ECO:0000313" key="9">
    <source>
        <dbReference type="EMBL" id="KAF6743626.1"/>
    </source>
</evidence>
<feature type="active site" evidence="5 6">
    <location>
        <position position="313"/>
    </location>
</feature>
<dbReference type="Pfam" id="PF00648">
    <property type="entry name" value="Peptidase_C2"/>
    <property type="match status" value="1"/>
</dbReference>
<dbReference type="SUPFAM" id="SSF54001">
    <property type="entry name" value="Cysteine proteinases"/>
    <property type="match status" value="1"/>
</dbReference>
<dbReference type="GO" id="GO:0006508">
    <property type="term" value="P:proteolysis"/>
    <property type="evidence" value="ECO:0007669"/>
    <property type="project" value="UniProtKB-KW"/>
</dbReference>
<dbReference type="PROSITE" id="PS50203">
    <property type="entry name" value="CALPAIN_CAT"/>
    <property type="match status" value="1"/>
</dbReference>
<feature type="domain" description="Calpain catalytic" evidence="8">
    <location>
        <begin position="61"/>
        <end position="392"/>
    </location>
</feature>
<dbReference type="SMART" id="SM00230">
    <property type="entry name" value="CysPc"/>
    <property type="match status" value="1"/>
</dbReference>
<dbReference type="PANTHER" id="PTHR10183:SF379">
    <property type="entry name" value="CALPAIN-5"/>
    <property type="match status" value="1"/>
</dbReference>
<feature type="compositionally biased region" description="Pro residues" evidence="7">
    <location>
        <begin position="709"/>
        <end position="726"/>
    </location>
</feature>
<feature type="active site" evidence="5 6">
    <location>
        <position position="125"/>
    </location>
</feature>
<feature type="region of interest" description="Disordered" evidence="7">
    <location>
        <begin position="770"/>
        <end position="803"/>
    </location>
</feature>
<name>A0A8H6HD80_9AGAR</name>
<keyword evidence="3 6" id="KW-0378">Hydrolase</keyword>
<feature type="active site" evidence="5 6">
    <location>
        <position position="333"/>
    </location>
</feature>
<keyword evidence="10" id="KW-1185">Reference proteome</keyword>
<evidence type="ECO:0000313" key="10">
    <source>
        <dbReference type="Proteomes" id="UP000521943"/>
    </source>
</evidence>
<evidence type="ECO:0000256" key="2">
    <source>
        <dbReference type="ARBA" id="ARBA00022670"/>
    </source>
</evidence>
<comment type="similarity">
    <text evidence="1">Belongs to the peptidase C2 family.</text>
</comment>
<feature type="region of interest" description="Disordered" evidence="7">
    <location>
        <begin position="588"/>
        <end position="617"/>
    </location>
</feature>
<feature type="region of interest" description="Disordered" evidence="7">
    <location>
        <begin position="709"/>
        <end position="731"/>
    </location>
</feature>
<gene>
    <name evidence="9" type="ORF">DFP72DRAFT_1177802</name>
</gene>